<dbReference type="OrthoDB" id="323500at2157"/>
<name>A0A2A2FJB0_9EURY</name>
<dbReference type="PANTHER" id="PTHR47197:SF3">
    <property type="entry name" value="DIHYDRO-HEME D1 DEHYDROGENASE"/>
    <property type="match status" value="1"/>
</dbReference>
<sequence length="346" mass="35864">MTEEVERDDASTDAGDGISGDRVLAVPCEGADSLALFALDTGERLGEVPVGSHPVHATTCRGRTVVATMGERAVTAVDPSGEVTRVETGVLGPSHFAAANGELYVSCSAGDALAVIDPERLTLVDRVAVGAEPHELAVSPDGTRLYSGSRREGVVDVVDTETRDRLAAIDAGDDARVQGIAVSSDGTRGYAVDQRGARVVSFETGAESGSLSLVEPTAAEAAVGADPYDLVVTEGRVFVPGRGDGVVHEFDLGLEPIAVHEGFSRPVDVFRLAGRWWVLDAEASGLRSLDGERVETAAPGLVATPAGDGRLAVSHYDDDRVSLVDVDSGTVWTADSPAYPFGSVVV</sequence>
<dbReference type="AlphaFoldDB" id="A0A2A2FJB0"/>
<organism evidence="1 2">
    <name type="scientific">Halorubrum salipaludis</name>
    <dbReference type="NCBI Taxonomy" id="2032630"/>
    <lineage>
        <taxon>Archaea</taxon>
        <taxon>Methanobacteriati</taxon>
        <taxon>Methanobacteriota</taxon>
        <taxon>Stenosarchaea group</taxon>
        <taxon>Halobacteria</taxon>
        <taxon>Halobacteriales</taxon>
        <taxon>Haloferacaceae</taxon>
        <taxon>Halorubrum</taxon>
    </lineage>
</organism>
<keyword evidence="2" id="KW-1185">Reference proteome</keyword>
<proteinExistence type="predicted"/>
<dbReference type="InterPro" id="IPR015943">
    <property type="entry name" value="WD40/YVTN_repeat-like_dom_sf"/>
</dbReference>
<gene>
    <name evidence="1" type="ORF">CK500_04815</name>
</gene>
<dbReference type="PANTHER" id="PTHR47197">
    <property type="entry name" value="PROTEIN NIRF"/>
    <property type="match status" value="1"/>
</dbReference>
<dbReference type="InterPro" id="IPR051200">
    <property type="entry name" value="Host-pathogen_enzymatic-act"/>
</dbReference>
<dbReference type="Proteomes" id="UP000218083">
    <property type="component" value="Unassembled WGS sequence"/>
</dbReference>
<dbReference type="SUPFAM" id="SSF51004">
    <property type="entry name" value="C-terminal (heme d1) domain of cytochrome cd1-nitrite reductase"/>
    <property type="match status" value="1"/>
</dbReference>
<dbReference type="Gene3D" id="2.130.10.10">
    <property type="entry name" value="YVTN repeat-like/Quinoprotein amine dehydrogenase"/>
    <property type="match status" value="1"/>
</dbReference>
<reference evidence="1 2" key="1">
    <citation type="submission" date="2017-08" db="EMBL/GenBank/DDBJ databases">
        <title>The strain WRN001 was isolated from Binhai saline alkaline soil, Tianjin, China.</title>
        <authorList>
            <person name="Liu D."/>
            <person name="Zhang G."/>
        </authorList>
    </citation>
    <scope>NUCLEOTIDE SEQUENCE [LARGE SCALE GENOMIC DNA]</scope>
    <source>
        <strain evidence="1 2">WN019</strain>
    </source>
</reference>
<accession>A0A2A2FJB0</accession>
<dbReference type="EMBL" id="NSKC01000002">
    <property type="protein sequence ID" value="PAU84844.1"/>
    <property type="molecule type" value="Genomic_DNA"/>
</dbReference>
<comment type="caution">
    <text evidence="1">The sequence shown here is derived from an EMBL/GenBank/DDBJ whole genome shotgun (WGS) entry which is preliminary data.</text>
</comment>
<dbReference type="RefSeq" id="WP_095636115.1">
    <property type="nucleotide sequence ID" value="NZ_NSKC01000002.1"/>
</dbReference>
<dbReference type="InterPro" id="IPR011048">
    <property type="entry name" value="Haem_d1_sf"/>
</dbReference>
<evidence type="ECO:0000313" key="1">
    <source>
        <dbReference type="EMBL" id="PAU84844.1"/>
    </source>
</evidence>
<evidence type="ECO:0008006" key="3">
    <source>
        <dbReference type="Google" id="ProtNLM"/>
    </source>
</evidence>
<protein>
    <recommendedName>
        <fullName evidence="3">40-residue YVTN family beta-propeller repeat-containing protein</fullName>
    </recommendedName>
</protein>
<evidence type="ECO:0000313" key="2">
    <source>
        <dbReference type="Proteomes" id="UP000218083"/>
    </source>
</evidence>